<keyword evidence="1" id="KW-0378">Hydrolase</keyword>
<dbReference type="EMBL" id="WMBC01000001">
    <property type="protein sequence ID" value="MTD59862.1"/>
    <property type="molecule type" value="Genomic_DNA"/>
</dbReference>
<feature type="domain" description="MurNAc-LAA" evidence="3">
    <location>
        <begin position="208"/>
        <end position="327"/>
    </location>
</feature>
<evidence type="ECO:0000259" key="3">
    <source>
        <dbReference type="SMART" id="SM00646"/>
    </source>
</evidence>
<dbReference type="GO" id="GO:0008745">
    <property type="term" value="F:N-acetylmuramoyl-L-alanine amidase activity"/>
    <property type="evidence" value="ECO:0007669"/>
    <property type="project" value="InterPro"/>
</dbReference>
<feature type="compositionally biased region" description="Low complexity" evidence="2">
    <location>
        <begin position="94"/>
        <end position="103"/>
    </location>
</feature>
<proteinExistence type="predicted"/>
<accession>A0A844GFA2</accession>
<reference evidence="4 5" key="1">
    <citation type="submission" date="2019-11" db="EMBL/GenBank/DDBJ databases">
        <title>Draft genome sequence of Blautia luti DSM 14534T, isolated from human stool.</title>
        <authorList>
            <person name="Ortiz R."/>
            <person name="Melis-Arcos F."/>
            <person name="Covarrubias P."/>
            <person name="Cardenas J.P."/>
            <person name="Perez-Donoso J."/>
            <person name="Almonacid D."/>
        </authorList>
    </citation>
    <scope>NUCLEOTIDE SEQUENCE [LARGE SCALE GENOMIC DNA]</scope>
    <source>
        <strain evidence="4 5">DSM 14534</strain>
    </source>
</reference>
<evidence type="ECO:0000256" key="2">
    <source>
        <dbReference type="SAM" id="MobiDB-lite"/>
    </source>
</evidence>
<dbReference type="InterPro" id="IPR002508">
    <property type="entry name" value="MurNAc-LAA_cat"/>
</dbReference>
<dbReference type="RefSeq" id="WP_154779503.1">
    <property type="nucleotide sequence ID" value="NZ_WMBC01000001.1"/>
</dbReference>
<dbReference type="GO" id="GO:0030288">
    <property type="term" value="C:outer membrane-bounded periplasmic space"/>
    <property type="evidence" value="ECO:0007669"/>
    <property type="project" value="TreeGrafter"/>
</dbReference>
<comment type="caution">
    <text evidence="4">The sequence shown here is derived from an EMBL/GenBank/DDBJ whole genome shotgun (WGS) entry which is preliminary data.</text>
</comment>
<evidence type="ECO:0000256" key="1">
    <source>
        <dbReference type="ARBA" id="ARBA00022801"/>
    </source>
</evidence>
<name>A0A844GFA2_9FIRM</name>
<dbReference type="SUPFAM" id="SSF53187">
    <property type="entry name" value="Zn-dependent exopeptidases"/>
    <property type="match status" value="1"/>
</dbReference>
<dbReference type="PANTHER" id="PTHR30404:SF0">
    <property type="entry name" value="N-ACETYLMURAMOYL-L-ALANINE AMIDASE AMIC"/>
    <property type="match status" value="1"/>
</dbReference>
<sequence length="333" mass="36313">MKKPNIMTVLVFLTGLLCIVSLFFFSWSTYRQIISTEKDVDAVSEQITAKQSEIHEAQEKYTSAVDQAQSNIDRLKQKEKNLSQKDTKEKAEVSAESSSKPSVFNEENTSVFSDSSATSSGLGHIVGIDPGHQSENVDMSALEPNGPGSSEMKAKCSTGTQGSYTGVPEYELNLEISLLLKDALEAKGYQVVMTRTDNDTAISNMERAQYIAAQGAEIYVRIHANGDDSHTTSGALTMCPSPSNPYVAQLSEPSAKLSQDILDSYCAATGFQNLGVQYYDNMTGINWSTVPVTILEMGFMTNENDDTKMNNPEFQQTMVTGIVNGIDTYFAAS</sequence>
<dbReference type="InterPro" id="IPR050695">
    <property type="entry name" value="N-acetylmuramoyl_amidase_3"/>
</dbReference>
<feature type="compositionally biased region" description="Basic and acidic residues" evidence="2">
    <location>
        <begin position="76"/>
        <end position="93"/>
    </location>
</feature>
<dbReference type="Proteomes" id="UP000437824">
    <property type="component" value="Unassembled WGS sequence"/>
</dbReference>
<organism evidence="4 5">
    <name type="scientific">Blautia luti DSM 14534 = JCM 17040</name>
    <dbReference type="NCBI Taxonomy" id="649762"/>
    <lineage>
        <taxon>Bacteria</taxon>
        <taxon>Bacillati</taxon>
        <taxon>Bacillota</taxon>
        <taxon>Clostridia</taxon>
        <taxon>Lachnospirales</taxon>
        <taxon>Lachnospiraceae</taxon>
        <taxon>Blautia</taxon>
    </lineage>
</organism>
<evidence type="ECO:0000313" key="5">
    <source>
        <dbReference type="Proteomes" id="UP000437824"/>
    </source>
</evidence>
<feature type="region of interest" description="Disordered" evidence="2">
    <location>
        <begin position="76"/>
        <end position="107"/>
    </location>
</feature>
<gene>
    <name evidence="4" type="ORF">GKZ57_00895</name>
</gene>
<dbReference type="CDD" id="cd02696">
    <property type="entry name" value="MurNAc-LAA"/>
    <property type="match status" value="1"/>
</dbReference>
<dbReference type="PANTHER" id="PTHR30404">
    <property type="entry name" value="N-ACETYLMURAMOYL-L-ALANINE AMIDASE"/>
    <property type="match status" value="1"/>
</dbReference>
<evidence type="ECO:0000313" key="4">
    <source>
        <dbReference type="EMBL" id="MTD59862.1"/>
    </source>
</evidence>
<protein>
    <submittedName>
        <fullName evidence="4">N-acetylmuramoyl-L-alanine amidase</fullName>
    </submittedName>
</protein>
<dbReference type="SMART" id="SM00646">
    <property type="entry name" value="Ami_3"/>
    <property type="match status" value="1"/>
</dbReference>
<dbReference type="AlphaFoldDB" id="A0A844GFA2"/>
<dbReference type="Pfam" id="PF01520">
    <property type="entry name" value="Amidase_3"/>
    <property type="match status" value="1"/>
</dbReference>
<dbReference type="Gene3D" id="3.40.630.40">
    <property type="entry name" value="Zn-dependent exopeptidases"/>
    <property type="match status" value="1"/>
</dbReference>
<dbReference type="GO" id="GO:0009253">
    <property type="term" value="P:peptidoglycan catabolic process"/>
    <property type="evidence" value="ECO:0007669"/>
    <property type="project" value="InterPro"/>
</dbReference>